<organism evidence="2 3">
    <name type="scientific">Helicovermis profundi</name>
    <dbReference type="NCBI Taxonomy" id="3065157"/>
    <lineage>
        <taxon>Bacteria</taxon>
        <taxon>Bacillati</taxon>
        <taxon>Bacillota</taxon>
        <taxon>Clostridia</taxon>
        <taxon>Helicovermis</taxon>
    </lineage>
</organism>
<dbReference type="AlphaFoldDB" id="A0AAU9E4H3"/>
<gene>
    <name evidence="2" type="ORF">HLPR_04990</name>
</gene>
<reference evidence="2 3" key="1">
    <citation type="submission" date="2023-08" db="EMBL/GenBank/DDBJ databases">
        <title>Helicovermis profunda gen. nov., sp. nov., a novel mesophilic, fermentative bacterium within the Bacillota from a deep-sea hydrothermal vent chimney.</title>
        <authorList>
            <person name="Miyazaki U."/>
            <person name="Mizutani D."/>
            <person name="Hashimoto Y."/>
            <person name="Tame A."/>
            <person name="Sawayama S."/>
            <person name="Miyazaki J."/>
            <person name="Takai K."/>
            <person name="Nakagawa S."/>
        </authorList>
    </citation>
    <scope>NUCLEOTIDE SEQUENCE [LARGE SCALE GENOMIC DNA]</scope>
    <source>
        <strain evidence="2 3">S502</strain>
    </source>
</reference>
<dbReference type="Proteomes" id="UP001321786">
    <property type="component" value="Chromosome"/>
</dbReference>
<dbReference type="KEGG" id="hprf:HLPR_04990"/>
<dbReference type="SUPFAM" id="SSF109604">
    <property type="entry name" value="HD-domain/PDEase-like"/>
    <property type="match status" value="1"/>
</dbReference>
<evidence type="ECO:0000259" key="1">
    <source>
        <dbReference type="PROSITE" id="PS51832"/>
    </source>
</evidence>
<name>A0AAU9E4H3_9FIRM</name>
<dbReference type="SMART" id="SM00471">
    <property type="entry name" value="HDc"/>
    <property type="match status" value="1"/>
</dbReference>
<protein>
    <submittedName>
        <fullName evidence="2">HD-GYP domain-containing protein</fullName>
    </submittedName>
</protein>
<sequence>MRAVPTKFIKGSPILGETLYNARGQILVKSGATLTDILVEKINSNRIFTVYLKDEHSNKDINRVIEQTLRLQGINLIKDLFAKAINNEASLLTIHNQLSEYAEDVLYETSSVKEKQIEYIDIKNVDDYLYSSSLNTAILSMLIAWELKISRDMVKQIFLGGIYHDIGLAFLPNEITNKSKELTMDEKRMILMHPLEGYKFLKDKTYINAYIKAITLQHHEHLDGSGYPHRVDSSKINRYAYIIGIAYIYDAMTSDRPYRKAGSPKEAIEYIIGTSGTHFPKDIASTFLDKIDPYPRGSLVKLNDGRIAVVDQVPKGFSLRPSIRIISKINEKFVYTPINLLEHNSIIIESEVYNFE</sequence>
<proteinExistence type="predicted"/>
<dbReference type="InterPro" id="IPR003607">
    <property type="entry name" value="HD/PDEase_dom"/>
</dbReference>
<dbReference type="EMBL" id="AP028654">
    <property type="protein sequence ID" value="BEP28168.1"/>
    <property type="molecule type" value="Genomic_DNA"/>
</dbReference>
<feature type="domain" description="HD-GYP" evidence="1">
    <location>
        <begin position="98"/>
        <end position="303"/>
    </location>
</feature>
<evidence type="ECO:0000313" key="2">
    <source>
        <dbReference type="EMBL" id="BEP28168.1"/>
    </source>
</evidence>
<evidence type="ECO:0000313" key="3">
    <source>
        <dbReference type="Proteomes" id="UP001321786"/>
    </source>
</evidence>
<dbReference type="PROSITE" id="PS51832">
    <property type="entry name" value="HD_GYP"/>
    <property type="match status" value="1"/>
</dbReference>
<dbReference type="CDD" id="cd00077">
    <property type="entry name" value="HDc"/>
    <property type="match status" value="1"/>
</dbReference>
<dbReference type="InterPro" id="IPR037522">
    <property type="entry name" value="HD_GYP_dom"/>
</dbReference>
<dbReference type="Pfam" id="PF13487">
    <property type="entry name" value="HD_5"/>
    <property type="match status" value="1"/>
</dbReference>
<dbReference type="PANTHER" id="PTHR43155:SF2">
    <property type="entry name" value="CYCLIC DI-GMP PHOSPHODIESTERASE PA4108"/>
    <property type="match status" value="1"/>
</dbReference>
<keyword evidence="3" id="KW-1185">Reference proteome</keyword>
<dbReference type="Gene3D" id="1.10.3210.10">
    <property type="entry name" value="Hypothetical protein af1432"/>
    <property type="match status" value="1"/>
</dbReference>
<accession>A0AAU9E4H3</accession>
<dbReference type="RefSeq" id="WP_338537333.1">
    <property type="nucleotide sequence ID" value="NZ_AP028654.1"/>
</dbReference>
<dbReference type="PANTHER" id="PTHR43155">
    <property type="entry name" value="CYCLIC DI-GMP PHOSPHODIESTERASE PA4108-RELATED"/>
    <property type="match status" value="1"/>
</dbReference>